<dbReference type="AlphaFoldDB" id="A0A1J4JB12"/>
<evidence type="ECO:0000313" key="2">
    <source>
        <dbReference type="Proteomes" id="UP000179807"/>
    </source>
</evidence>
<organism evidence="1 2">
    <name type="scientific">Tritrichomonas foetus</name>
    <dbReference type="NCBI Taxonomy" id="1144522"/>
    <lineage>
        <taxon>Eukaryota</taxon>
        <taxon>Metamonada</taxon>
        <taxon>Parabasalia</taxon>
        <taxon>Tritrichomonadida</taxon>
        <taxon>Tritrichomonadidae</taxon>
        <taxon>Tritrichomonas</taxon>
    </lineage>
</organism>
<dbReference type="EMBL" id="MLAK01001181">
    <property type="protein sequence ID" value="OHS96378.1"/>
    <property type="molecule type" value="Genomic_DNA"/>
</dbReference>
<gene>
    <name evidence="1" type="ORF">TRFO_37488</name>
</gene>
<dbReference type="Gene3D" id="2.130.10.10">
    <property type="entry name" value="YVTN repeat-like/Quinoprotein amine dehydrogenase"/>
    <property type="match status" value="1"/>
</dbReference>
<evidence type="ECO:0000313" key="1">
    <source>
        <dbReference type="EMBL" id="OHS96378.1"/>
    </source>
</evidence>
<proteinExistence type="predicted"/>
<dbReference type="InterPro" id="IPR015943">
    <property type="entry name" value="WD40/YVTN_repeat-like_dom_sf"/>
</dbReference>
<dbReference type="SUPFAM" id="SSF50978">
    <property type="entry name" value="WD40 repeat-like"/>
    <property type="match status" value="1"/>
</dbReference>
<name>A0A1J4JB12_9EUKA</name>
<sequence length="422" mass="48528">MGNNPSITEKKRHDHWNRDIKKLLKKAKVAPIPELPIKFKKTITSPNNDRFICLVSSDGIVYAVSLHTLEKKFQTKLEKSSIVSSKKISDKSFVISTEDSKKNFVSIKTFTPENDSKKLENSFNDFGQLNEKKKNLTGLCFDVITYEKNDVKIILQYENESLKKVTKTSSAFICYGDKKKCSIWNNANFENIKKNEARSAAIYGDTLLKKCNTLIYGSIKENSKKIHSFYDLYENIMIELNNNEKLSEGVEKVKFINMVSYENGLFCLSENQQTVYSIKFESLNGSTELFFEKIFHSNFPIIDLEVVDNGKSLVCTSPKLLQVYTIDTEQHEAKSRNSISCCFTFSMRFDSYPRIFISFSDKKTVYICRLTKVTREEKNESVPINVALNEDQKKSSCVVDDFSFVTVKKRGSLVLWESVPDW</sequence>
<reference evidence="1" key="1">
    <citation type="submission" date="2016-10" db="EMBL/GenBank/DDBJ databases">
        <authorList>
            <person name="Benchimol M."/>
            <person name="Almeida L.G."/>
            <person name="Vasconcelos A.T."/>
            <person name="Perreira-Neves A."/>
            <person name="Rosa I.A."/>
            <person name="Tasca T."/>
            <person name="Bogo M.R."/>
            <person name="de Souza W."/>
        </authorList>
    </citation>
    <scope>NUCLEOTIDE SEQUENCE [LARGE SCALE GENOMIC DNA]</scope>
    <source>
        <strain evidence="1">K</strain>
    </source>
</reference>
<dbReference type="RefSeq" id="XP_068349515.1">
    <property type="nucleotide sequence ID" value="XM_068511448.1"/>
</dbReference>
<protein>
    <submittedName>
        <fullName evidence="1">Uncharacterized protein</fullName>
    </submittedName>
</protein>
<keyword evidence="2" id="KW-1185">Reference proteome</keyword>
<accession>A0A1J4JB12</accession>
<comment type="caution">
    <text evidence="1">The sequence shown here is derived from an EMBL/GenBank/DDBJ whole genome shotgun (WGS) entry which is preliminary data.</text>
</comment>
<dbReference type="GeneID" id="94846152"/>
<dbReference type="Proteomes" id="UP000179807">
    <property type="component" value="Unassembled WGS sequence"/>
</dbReference>
<dbReference type="InterPro" id="IPR036322">
    <property type="entry name" value="WD40_repeat_dom_sf"/>
</dbReference>
<dbReference type="VEuPathDB" id="TrichDB:TRFO_37488"/>